<dbReference type="GO" id="GO:0051119">
    <property type="term" value="F:sugar transmembrane transporter activity"/>
    <property type="evidence" value="ECO:0007669"/>
    <property type="project" value="InterPro"/>
</dbReference>
<comment type="similarity">
    <text evidence="2 9">Belongs to the SWEET sugar transporter family.</text>
</comment>
<dbReference type="GO" id="GO:0005886">
    <property type="term" value="C:plasma membrane"/>
    <property type="evidence" value="ECO:0007669"/>
    <property type="project" value="UniProtKB-SubCell"/>
</dbReference>
<evidence type="ECO:0000313" key="10">
    <source>
        <dbReference type="EMBL" id="KAJ6411728.1"/>
    </source>
</evidence>
<dbReference type="FunFam" id="1.20.1280.290:FF:000001">
    <property type="entry name" value="Bidirectional sugar transporter SWEET"/>
    <property type="match status" value="1"/>
</dbReference>
<evidence type="ECO:0000256" key="3">
    <source>
        <dbReference type="ARBA" id="ARBA00022448"/>
    </source>
</evidence>
<dbReference type="PANTHER" id="PTHR10791">
    <property type="entry name" value="RAG1-ACTIVATING PROTEIN 1"/>
    <property type="match status" value="1"/>
</dbReference>
<keyword evidence="6" id="KW-0677">Repeat</keyword>
<dbReference type="InterPro" id="IPR004316">
    <property type="entry name" value="SWEET_rpt"/>
</dbReference>
<keyword evidence="7 9" id="KW-1133">Transmembrane helix</keyword>
<feature type="transmembrane region" description="Helical" evidence="9">
    <location>
        <begin position="131"/>
        <end position="153"/>
    </location>
</feature>
<dbReference type="FunFam" id="1.20.1280.290:FF:000002">
    <property type="entry name" value="Bidirectional sugar transporter SWEET"/>
    <property type="match status" value="1"/>
</dbReference>
<dbReference type="Pfam" id="PF03083">
    <property type="entry name" value="MtN3_slv"/>
    <property type="match status" value="2"/>
</dbReference>
<comment type="function">
    <text evidence="9">Mediates both low-affinity uptake and efflux of sugar across the membrane.</text>
</comment>
<dbReference type="GO" id="GO:0051260">
    <property type="term" value="P:protein homooligomerization"/>
    <property type="evidence" value="ECO:0007669"/>
    <property type="project" value="UniProtKB-ARBA"/>
</dbReference>
<dbReference type="PANTHER" id="PTHR10791:SF159">
    <property type="entry name" value="BIDIRECTIONAL SUGAR TRANSPORTER SWEET5"/>
    <property type="match status" value="1"/>
</dbReference>
<feature type="transmembrane region" description="Helical" evidence="9">
    <location>
        <begin position="12"/>
        <end position="34"/>
    </location>
</feature>
<keyword evidence="3 9" id="KW-0813">Transport</keyword>
<dbReference type="Gene3D" id="1.20.1280.290">
    <property type="match status" value="2"/>
</dbReference>
<comment type="subcellular location">
    <subcellularLocation>
        <location evidence="9">Cell membrane</location>
        <topology evidence="9">Multi-pass membrane protein</topology>
    </subcellularLocation>
    <subcellularLocation>
        <location evidence="1">Endomembrane system</location>
        <topology evidence="1">Multi-pass membrane protein</topology>
    </subcellularLocation>
</comment>
<protein>
    <recommendedName>
        <fullName evidence="9">Bidirectional sugar transporter SWEET</fullName>
    </recommendedName>
</protein>
<evidence type="ECO:0000256" key="4">
    <source>
        <dbReference type="ARBA" id="ARBA00022597"/>
    </source>
</evidence>
<accession>A0AAD6JUU6</accession>
<dbReference type="GO" id="GO:0012505">
    <property type="term" value="C:endomembrane system"/>
    <property type="evidence" value="ECO:0007669"/>
    <property type="project" value="UniProtKB-SubCell"/>
</dbReference>
<evidence type="ECO:0000256" key="7">
    <source>
        <dbReference type="ARBA" id="ARBA00022989"/>
    </source>
</evidence>
<proteinExistence type="inferred from homology"/>
<feature type="transmembrane region" description="Helical" evidence="9">
    <location>
        <begin position="106"/>
        <end position="125"/>
    </location>
</feature>
<feature type="transmembrane region" description="Helical" evidence="9">
    <location>
        <begin position="192"/>
        <end position="213"/>
    </location>
</feature>
<comment type="caution">
    <text evidence="10">The sequence shown here is derived from an EMBL/GenBank/DDBJ whole genome shotgun (WGS) entry which is preliminary data.</text>
</comment>
<dbReference type="Proteomes" id="UP001162972">
    <property type="component" value="Chromosome 15Z"/>
</dbReference>
<organism evidence="10 11">
    <name type="scientific">Salix udensis</name>
    <dbReference type="NCBI Taxonomy" id="889485"/>
    <lineage>
        <taxon>Eukaryota</taxon>
        <taxon>Viridiplantae</taxon>
        <taxon>Streptophyta</taxon>
        <taxon>Embryophyta</taxon>
        <taxon>Tracheophyta</taxon>
        <taxon>Spermatophyta</taxon>
        <taxon>Magnoliopsida</taxon>
        <taxon>eudicotyledons</taxon>
        <taxon>Gunneridae</taxon>
        <taxon>Pentapetalae</taxon>
        <taxon>rosids</taxon>
        <taxon>fabids</taxon>
        <taxon>Malpighiales</taxon>
        <taxon>Salicaceae</taxon>
        <taxon>Saliceae</taxon>
        <taxon>Salix</taxon>
    </lineage>
</organism>
<dbReference type="SUPFAM" id="SSF103473">
    <property type="entry name" value="MFS general substrate transporter"/>
    <property type="match status" value="1"/>
</dbReference>
<evidence type="ECO:0000313" key="11">
    <source>
        <dbReference type="Proteomes" id="UP001162972"/>
    </source>
</evidence>
<sequence>MTDTATTRTIIGLIGNVISFLLFLSPVPTFVKIIKEKAVKDFKSDPYVATLLNCAMWIFYGLPLITHNNTLVVTINGIGFVIECVYVAIFFVFSPGKKKTRIIVELVVEVIFMAIVILITVFAFHTSKTRAMFVGILCIIFNICMYSSPLTVMRMVIKTKSVKYMPFYLSLANFTNGLVWLIYGLLDFDINLVLPNGLGALSGLIQLILYGIYYKSTKWDDDDDNDVRGDRSEVELSSSA</sequence>
<reference evidence="10 11" key="1">
    <citation type="journal article" date="2023" name="Int. J. Mol. Sci.">
        <title>De Novo Assembly and Annotation of 11 Diverse Shrub Willow (Salix) Genomes Reveals Novel Gene Organization in Sex-Linked Regions.</title>
        <authorList>
            <person name="Hyden B."/>
            <person name="Feng K."/>
            <person name="Yates T.B."/>
            <person name="Jawdy S."/>
            <person name="Cereghino C."/>
            <person name="Smart L.B."/>
            <person name="Muchero W."/>
        </authorList>
    </citation>
    <scope>NUCLEOTIDE SEQUENCE [LARGE SCALE GENOMIC DNA]</scope>
    <source>
        <tissue evidence="10">Shoot tip</tissue>
    </source>
</reference>
<feature type="transmembrane region" description="Helical" evidence="9">
    <location>
        <begin position="71"/>
        <end position="94"/>
    </location>
</feature>
<evidence type="ECO:0000256" key="2">
    <source>
        <dbReference type="ARBA" id="ARBA00007809"/>
    </source>
</evidence>
<feature type="transmembrane region" description="Helical" evidence="9">
    <location>
        <begin position="46"/>
        <end position="65"/>
    </location>
</feature>
<keyword evidence="11" id="KW-1185">Reference proteome</keyword>
<keyword evidence="4 9" id="KW-0762">Sugar transport</keyword>
<keyword evidence="8 9" id="KW-0472">Membrane</keyword>
<feature type="transmembrane region" description="Helical" evidence="9">
    <location>
        <begin position="165"/>
        <end position="186"/>
    </location>
</feature>
<keyword evidence="5 9" id="KW-0812">Transmembrane</keyword>
<dbReference type="AlphaFoldDB" id="A0AAD6JUU6"/>
<dbReference type="EMBL" id="JAPFFJ010000014">
    <property type="protein sequence ID" value="KAJ6411728.1"/>
    <property type="molecule type" value="Genomic_DNA"/>
</dbReference>
<dbReference type="InterPro" id="IPR047664">
    <property type="entry name" value="SWEET"/>
</dbReference>
<name>A0AAD6JUU6_9ROSI</name>
<gene>
    <name evidence="10" type="ORF">OIU84_008329</name>
</gene>
<dbReference type="InterPro" id="IPR036259">
    <property type="entry name" value="MFS_trans_sf"/>
</dbReference>
<evidence type="ECO:0000256" key="9">
    <source>
        <dbReference type="RuleBase" id="RU910715"/>
    </source>
</evidence>
<evidence type="ECO:0000256" key="5">
    <source>
        <dbReference type="ARBA" id="ARBA00022692"/>
    </source>
</evidence>
<evidence type="ECO:0000256" key="6">
    <source>
        <dbReference type="ARBA" id="ARBA00022737"/>
    </source>
</evidence>
<evidence type="ECO:0000256" key="1">
    <source>
        <dbReference type="ARBA" id="ARBA00004127"/>
    </source>
</evidence>
<evidence type="ECO:0000256" key="8">
    <source>
        <dbReference type="ARBA" id="ARBA00023136"/>
    </source>
</evidence>